<dbReference type="PANTHER" id="PTHR46470">
    <property type="entry name" value="N-ACYLNEURAMINATE-9-PHOSPHATASE"/>
    <property type="match status" value="1"/>
</dbReference>
<evidence type="ECO:0000256" key="3">
    <source>
        <dbReference type="ARBA" id="ARBA00022842"/>
    </source>
</evidence>
<dbReference type="SUPFAM" id="SSF56784">
    <property type="entry name" value="HAD-like"/>
    <property type="match status" value="1"/>
</dbReference>
<dbReference type="HOGENOM" id="CLU_045011_8_2_6"/>
<dbReference type="Gene3D" id="3.40.50.1000">
    <property type="entry name" value="HAD superfamily/HAD-like"/>
    <property type="match status" value="1"/>
</dbReference>
<evidence type="ECO:0000256" key="2">
    <source>
        <dbReference type="ARBA" id="ARBA00022801"/>
    </source>
</evidence>
<accession>Q0A755</accession>
<dbReference type="GO" id="GO:0016787">
    <property type="term" value="F:hydrolase activity"/>
    <property type="evidence" value="ECO:0007669"/>
    <property type="project" value="UniProtKB-KW"/>
</dbReference>
<gene>
    <name evidence="4" type="ordered locus">Mlg_1990</name>
</gene>
<reference evidence="5" key="1">
    <citation type="submission" date="2006-08" db="EMBL/GenBank/DDBJ databases">
        <title>Complete sequence of Alkalilimnicola ehrilichei MLHE-1.</title>
        <authorList>
            <person name="Copeland A."/>
            <person name="Lucas S."/>
            <person name="Lapidus A."/>
            <person name="Barry K."/>
            <person name="Detter J.C."/>
            <person name="Glavina del Rio T."/>
            <person name="Hammon N."/>
            <person name="Israni S."/>
            <person name="Dalin E."/>
            <person name="Tice H."/>
            <person name="Pitluck S."/>
            <person name="Sims D."/>
            <person name="Brettin T."/>
            <person name="Bruce D."/>
            <person name="Han C."/>
            <person name="Tapia R."/>
            <person name="Gilna P."/>
            <person name="Schmutz J."/>
            <person name="Larimer F."/>
            <person name="Land M."/>
            <person name="Hauser L."/>
            <person name="Kyrpides N."/>
            <person name="Mikhailova N."/>
            <person name="Oremland R.S."/>
            <person name="Hoeft S.E."/>
            <person name="Switzer-Blum J."/>
            <person name="Kulp T."/>
            <person name="King G."/>
            <person name="Tabita R."/>
            <person name="Witte B."/>
            <person name="Santini J.M."/>
            <person name="Basu P."/>
            <person name="Hollibaugh J.T."/>
            <person name="Xie G."/>
            <person name="Stolz J.F."/>
            <person name="Richardson P."/>
        </authorList>
    </citation>
    <scope>NUCLEOTIDE SEQUENCE [LARGE SCALE GENOMIC DNA]</scope>
    <source>
        <strain evidence="5">ATCC BAA-1101 / DSM 17681 / MLHE-1</strain>
    </source>
</reference>
<comment type="cofactor">
    <cofactor evidence="1">
        <name>Mg(2+)</name>
        <dbReference type="ChEBI" id="CHEBI:18420"/>
    </cofactor>
</comment>
<dbReference type="SFLD" id="SFLDG01129">
    <property type="entry name" value="C1.5:_HAD__Beta-PGM__Phosphata"/>
    <property type="match status" value="1"/>
</dbReference>
<keyword evidence="3" id="KW-0460">Magnesium</keyword>
<dbReference type="AlphaFoldDB" id="Q0A755"/>
<dbReference type="InterPro" id="IPR051400">
    <property type="entry name" value="HAD-like_hydrolase"/>
</dbReference>
<dbReference type="PANTHER" id="PTHR46470:SF4">
    <property type="entry name" value="5-AMINO-6-(5-PHOSPHO-D-RIBITYLAMINO)URACIL PHOSPHATASE YIGB"/>
    <property type="match status" value="1"/>
</dbReference>
<dbReference type="InterPro" id="IPR036412">
    <property type="entry name" value="HAD-like_sf"/>
</dbReference>
<dbReference type="EMBL" id="CP000453">
    <property type="protein sequence ID" value="ABI57332.1"/>
    <property type="molecule type" value="Genomic_DNA"/>
</dbReference>
<dbReference type="RefSeq" id="WP_011629726.1">
    <property type="nucleotide sequence ID" value="NC_008340.1"/>
</dbReference>
<dbReference type="NCBIfam" id="TIGR01549">
    <property type="entry name" value="HAD-SF-IA-v1"/>
    <property type="match status" value="1"/>
</dbReference>
<dbReference type="InterPro" id="IPR023214">
    <property type="entry name" value="HAD_sf"/>
</dbReference>
<evidence type="ECO:0000313" key="5">
    <source>
        <dbReference type="Proteomes" id="UP000001962"/>
    </source>
</evidence>
<proteinExistence type="predicted"/>
<sequence length="234" mass="26640">MPESGAIRAVTFDLDFTLWDLEHVIQRAEQRMQRFLAARYPRVSEHFDEEAMRRLRLRMAEEHPELRINVSAMRRASLRRIALTCGYGEDMVEAAFHVFMEGRHEVVPYDDVAPTLTALRRHYRIGALTNGNADVNRLALGEYFDFSVSAVEVGAAKPSRIIFEAACHRAGIAPGEMVHVGDEVHSDVLGAVRFGMGAVWLNRRGEPWPEDLERLPHVELADLSRLPTVLARWR</sequence>
<dbReference type="InterPro" id="IPR006439">
    <property type="entry name" value="HAD-SF_hydro_IA"/>
</dbReference>
<keyword evidence="2 4" id="KW-0378">Hydrolase</keyword>
<dbReference type="NCBIfam" id="TIGR01509">
    <property type="entry name" value="HAD-SF-IA-v3"/>
    <property type="match status" value="1"/>
</dbReference>
<dbReference type="SFLD" id="SFLDS00003">
    <property type="entry name" value="Haloacid_Dehalogenase"/>
    <property type="match status" value="1"/>
</dbReference>
<dbReference type="Pfam" id="PF00702">
    <property type="entry name" value="Hydrolase"/>
    <property type="match status" value="1"/>
</dbReference>
<name>Q0A755_ALKEH</name>
<dbReference type="OrthoDB" id="367448at2"/>
<dbReference type="Proteomes" id="UP000001962">
    <property type="component" value="Chromosome"/>
</dbReference>
<protein>
    <submittedName>
        <fullName evidence="4">HAD-superfamily hydrolase, subfamily IA, variant 1</fullName>
    </submittedName>
</protein>
<dbReference type="KEGG" id="aeh:Mlg_1990"/>
<dbReference type="GO" id="GO:0009231">
    <property type="term" value="P:riboflavin biosynthetic process"/>
    <property type="evidence" value="ECO:0007669"/>
    <property type="project" value="TreeGrafter"/>
</dbReference>
<evidence type="ECO:0000256" key="1">
    <source>
        <dbReference type="ARBA" id="ARBA00001946"/>
    </source>
</evidence>
<dbReference type="Gene3D" id="1.20.120.1600">
    <property type="match status" value="1"/>
</dbReference>
<evidence type="ECO:0000313" key="4">
    <source>
        <dbReference type="EMBL" id="ABI57332.1"/>
    </source>
</evidence>
<keyword evidence="5" id="KW-1185">Reference proteome</keyword>
<organism evidence="4 5">
    <name type="scientific">Alkalilimnicola ehrlichii (strain ATCC BAA-1101 / DSM 17681 / MLHE-1)</name>
    <dbReference type="NCBI Taxonomy" id="187272"/>
    <lineage>
        <taxon>Bacteria</taxon>
        <taxon>Pseudomonadati</taxon>
        <taxon>Pseudomonadota</taxon>
        <taxon>Gammaproteobacteria</taxon>
        <taxon>Chromatiales</taxon>
        <taxon>Ectothiorhodospiraceae</taxon>
        <taxon>Alkalilimnicola</taxon>
    </lineage>
</organism>
<dbReference type="eggNOG" id="COG1011">
    <property type="taxonomic scope" value="Bacteria"/>
</dbReference>